<dbReference type="AlphaFoldDB" id="A0A9N9EUP3"/>
<dbReference type="EMBL" id="CAJVPZ010018858">
    <property type="protein sequence ID" value="CAG8690770.1"/>
    <property type="molecule type" value="Genomic_DNA"/>
</dbReference>
<feature type="non-terminal residue" evidence="1">
    <location>
        <position position="225"/>
    </location>
</feature>
<dbReference type="Proteomes" id="UP000789396">
    <property type="component" value="Unassembled WGS sequence"/>
</dbReference>
<comment type="caution">
    <text evidence="1">The sequence shown here is derived from an EMBL/GenBank/DDBJ whole genome shotgun (WGS) entry which is preliminary data.</text>
</comment>
<sequence>KPLTLEIAKQIAYTRNGKCISEKYVNNSSPLLWKCENGHQFNLPLSNVKNQRNWCRECMKLGLEFAQNLANKKSKSEKLGIEYAKELACSRNGDFTIKEFVDPYFRTTPFEQWKLSSFIEMRSGPGFVKSDCLYFYKEELQNISKSLEFDDEQKTMALKLIENIKWTKRTDVSVSGHKVQKKQITTGYDFLTTDPNPKSSQRIKCNLNNEVDEEEYDMERTIVGT</sequence>
<reference evidence="1" key="1">
    <citation type="submission" date="2021-06" db="EMBL/GenBank/DDBJ databases">
        <authorList>
            <person name="Kallberg Y."/>
            <person name="Tangrot J."/>
            <person name="Rosling A."/>
        </authorList>
    </citation>
    <scope>NUCLEOTIDE SEQUENCE</scope>
    <source>
        <strain evidence="1">IN212</strain>
    </source>
</reference>
<keyword evidence="2" id="KW-1185">Reference proteome</keyword>
<organism evidence="1 2">
    <name type="scientific">Racocetra fulgida</name>
    <dbReference type="NCBI Taxonomy" id="60492"/>
    <lineage>
        <taxon>Eukaryota</taxon>
        <taxon>Fungi</taxon>
        <taxon>Fungi incertae sedis</taxon>
        <taxon>Mucoromycota</taxon>
        <taxon>Glomeromycotina</taxon>
        <taxon>Glomeromycetes</taxon>
        <taxon>Diversisporales</taxon>
        <taxon>Gigasporaceae</taxon>
        <taxon>Racocetra</taxon>
    </lineage>
</organism>
<gene>
    <name evidence="1" type="ORF">RFULGI_LOCUS9991</name>
</gene>
<proteinExistence type="predicted"/>
<evidence type="ECO:0000313" key="1">
    <source>
        <dbReference type="EMBL" id="CAG8690770.1"/>
    </source>
</evidence>
<accession>A0A9N9EUP3</accession>
<evidence type="ECO:0000313" key="2">
    <source>
        <dbReference type="Proteomes" id="UP000789396"/>
    </source>
</evidence>
<dbReference type="OrthoDB" id="2417307at2759"/>
<name>A0A9N9EUP3_9GLOM</name>
<feature type="non-terminal residue" evidence="1">
    <location>
        <position position="1"/>
    </location>
</feature>
<protein>
    <submittedName>
        <fullName evidence="1">4096_t:CDS:1</fullName>
    </submittedName>
</protein>